<evidence type="ECO:0000313" key="6">
    <source>
        <dbReference type="Proteomes" id="UP000075714"/>
    </source>
</evidence>
<gene>
    <name evidence="5" type="ORF">GPECTOR_215g443</name>
</gene>
<reference evidence="6" key="1">
    <citation type="journal article" date="2016" name="Nat. Commun.">
        <title>The Gonium pectorale genome demonstrates co-option of cell cycle regulation during the evolution of multicellularity.</title>
        <authorList>
            <person name="Hanschen E.R."/>
            <person name="Marriage T.N."/>
            <person name="Ferris P.J."/>
            <person name="Hamaji T."/>
            <person name="Toyoda A."/>
            <person name="Fujiyama A."/>
            <person name="Neme R."/>
            <person name="Noguchi H."/>
            <person name="Minakuchi Y."/>
            <person name="Suzuki M."/>
            <person name="Kawai-Toyooka H."/>
            <person name="Smith D.R."/>
            <person name="Sparks H."/>
            <person name="Anderson J."/>
            <person name="Bakaric R."/>
            <person name="Luria V."/>
            <person name="Karger A."/>
            <person name="Kirschner M.W."/>
            <person name="Durand P.M."/>
            <person name="Michod R.E."/>
            <person name="Nozaki H."/>
            <person name="Olson B.J."/>
        </authorList>
    </citation>
    <scope>NUCLEOTIDE SEQUENCE [LARGE SCALE GENOMIC DNA]</scope>
    <source>
        <strain evidence="6">NIES-2863</strain>
    </source>
</reference>
<feature type="chain" id="PRO_5007561793" description="Ion transport domain-containing protein" evidence="4">
    <location>
        <begin position="20"/>
        <end position="192"/>
    </location>
</feature>
<dbReference type="GO" id="GO:0098703">
    <property type="term" value="P:calcium ion import across plasma membrane"/>
    <property type="evidence" value="ECO:0007669"/>
    <property type="project" value="TreeGrafter"/>
</dbReference>
<dbReference type="PANTHER" id="PTHR10582:SF2">
    <property type="entry name" value="INACTIVE"/>
    <property type="match status" value="1"/>
</dbReference>
<evidence type="ECO:0000256" key="3">
    <source>
        <dbReference type="SAM" id="MobiDB-lite"/>
    </source>
</evidence>
<evidence type="ECO:0000256" key="4">
    <source>
        <dbReference type="SAM" id="SignalP"/>
    </source>
</evidence>
<feature type="coiled-coil region" evidence="2">
    <location>
        <begin position="125"/>
        <end position="190"/>
    </location>
</feature>
<dbReference type="PANTHER" id="PTHR10582">
    <property type="entry name" value="TRANSIENT RECEPTOR POTENTIAL ION CHANNEL PROTEIN"/>
    <property type="match status" value="1"/>
</dbReference>
<feature type="signal peptide" evidence="4">
    <location>
        <begin position="1"/>
        <end position="19"/>
    </location>
</feature>
<comment type="caution">
    <text evidence="5">The sequence shown here is derived from an EMBL/GenBank/DDBJ whole genome shotgun (WGS) entry which is preliminary data.</text>
</comment>
<keyword evidence="4" id="KW-0732">Signal</keyword>
<evidence type="ECO:0000256" key="2">
    <source>
        <dbReference type="SAM" id="Coils"/>
    </source>
</evidence>
<dbReference type="GO" id="GO:0005886">
    <property type="term" value="C:plasma membrane"/>
    <property type="evidence" value="ECO:0007669"/>
    <property type="project" value="TreeGrafter"/>
</dbReference>
<dbReference type="GO" id="GO:0005216">
    <property type="term" value="F:monoatomic ion channel activity"/>
    <property type="evidence" value="ECO:0007669"/>
    <property type="project" value="InterPro"/>
</dbReference>
<keyword evidence="2" id="KW-0175">Coiled coil</keyword>
<keyword evidence="6" id="KW-1185">Reference proteome</keyword>
<dbReference type="Proteomes" id="UP000075714">
    <property type="component" value="Unassembled WGS sequence"/>
</dbReference>
<proteinExistence type="predicted"/>
<feature type="region of interest" description="Disordered" evidence="3">
    <location>
        <begin position="75"/>
        <end position="99"/>
    </location>
</feature>
<dbReference type="EMBL" id="LSYV01000214">
    <property type="protein sequence ID" value="KXZ42053.1"/>
    <property type="molecule type" value="Genomic_DNA"/>
</dbReference>
<evidence type="ECO:0008006" key="7">
    <source>
        <dbReference type="Google" id="ProtNLM"/>
    </source>
</evidence>
<sequence>MMFVSIILLNLLIAVVGDAYDRVSYDREVNRMRSKAALVVEVDLLLPRWFQELCGKSLFHASNDHVVMIMQEERPMESEDGGDMSAPTVHGGGPSGSPEVAWAAESTGRLGAMKALIDSGVANAVAGMQVAMREQKAQLDALKQQLDNLVAIQTQQSSALGTQLHAPDTVRTMQEQLNRLCEQLQTASRQDR</sequence>
<dbReference type="InterPro" id="IPR024862">
    <property type="entry name" value="TRPV"/>
</dbReference>
<dbReference type="AlphaFoldDB" id="A0A150FWR5"/>
<organism evidence="5 6">
    <name type="scientific">Gonium pectorale</name>
    <name type="common">Green alga</name>
    <dbReference type="NCBI Taxonomy" id="33097"/>
    <lineage>
        <taxon>Eukaryota</taxon>
        <taxon>Viridiplantae</taxon>
        <taxon>Chlorophyta</taxon>
        <taxon>core chlorophytes</taxon>
        <taxon>Chlorophyceae</taxon>
        <taxon>CS clade</taxon>
        <taxon>Chlamydomonadales</taxon>
        <taxon>Volvocaceae</taxon>
        <taxon>Gonium</taxon>
    </lineage>
</organism>
<name>A0A150FWR5_GONPE</name>
<evidence type="ECO:0000256" key="1">
    <source>
        <dbReference type="ARBA" id="ARBA00022737"/>
    </source>
</evidence>
<protein>
    <recommendedName>
        <fullName evidence="7">Ion transport domain-containing protein</fullName>
    </recommendedName>
</protein>
<evidence type="ECO:0000313" key="5">
    <source>
        <dbReference type="EMBL" id="KXZ42053.1"/>
    </source>
</evidence>
<keyword evidence="1" id="KW-0677">Repeat</keyword>
<accession>A0A150FWR5</accession>